<keyword evidence="1" id="KW-1133">Transmembrane helix</keyword>
<keyword evidence="1" id="KW-0472">Membrane</keyword>
<dbReference type="Proteomes" id="UP000187485">
    <property type="component" value="Unassembled WGS sequence"/>
</dbReference>
<comment type="caution">
    <text evidence="2">The sequence shown here is derived from an EMBL/GenBank/DDBJ whole genome shotgun (WGS) entry which is preliminary data.</text>
</comment>
<proteinExistence type="predicted"/>
<protein>
    <submittedName>
        <fullName evidence="2">Uncharacterized protein</fullName>
    </submittedName>
</protein>
<dbReference type="EMBL" id="BDJK01000095">
    <property type="protein sequence ID" value="GAV24052.1"/>
    <property type="molecule type" value="Genomic_DNA"/>
</dbReference>
<accession>A0A1L8CYP3</accession>
<reference evidence="3" key="1">
    <citation type="submission" date="2016-12" db="EMBL/GenBank/DDBJ databases">
        <title>Draft Genome Sequences od Carboxydothermus pertinax and islandicus, Hydrogenogenic Carboxydotrophic Bacteria.</title>
        <authorList>
            <person name="Fukuyama Y."/>
            <person name="Ohmae K."/>
            <person name="Yoneda Y."/>
            <person name="Yoshida T."/>
            <person name="Sako Y."/>
        </authorList>
    </citation>
    <scope>NUCLEOTIDE SEQUENCE [LARGE SCALE GENOMIC DNA]</scope>
    <source>
        <strain evidence="3">Ug1</strain>
    </source>
</reference>
<feature type="transmembrane region" description="Helical" evidence="1">
    <location>
        <begin position="79"/>
        <end position="100"/>
    </location>
</feature>
<sequence length="139" mass="16215">MITINLFKKLIFTSLFLLSLIIQGELITILKNLLAYGKLSIFYFTGFLSLYPILIGIFLYLTIREMNFLKFNVRYDKKIIALLILLFYLTIVPLLYYTSISKYLPFGLFLTQYYQITNLSGIIFGFLIFALLTNSNKSK</sequence>
<keyword evidence="1" id="KW-0812">Transmembrane</keyword>
<evidence type="ECO:0000313" key="3">
    <source>
        <dbReference type="Proteomes" id="UP000187485"/>
    </source>
</evidence>
<name>A0A1L8CYP3_9THEO</name>
<organism evidence="2 3">
    <name type="scientific">Carboxydothermus pertinax</name>
    <dbReference type="NCBI Taxonomy" id="870242"/>
    <lineage>
        <taxon>Bacteria</taxon>
        <taxon>Bacillati</taxon>
        <taxon>Bacillota</taxon>
        <taxon>Clostridia</taxon>
        <taxon>Thermoanaerobacterales</taxon>
        <taxon>Thermoanaerobacteraceae</taxon>
        <taxon>Carboxydothermus</taxon>
    </lineage>
</organism>
<dbReference type="AlphaFoldDB" id="A0A1L8CYP3"/>
<gene>
    <name evidence="2" type="ORF">cpu_25620</name>
</gene>
<evidence type="ECO:0000313" key="2">
    <source>
        <dbReference type="EMBL" id="GAV24052.1"/>
    </source>
</evidence>
<evidence type="ECO:0000256" key="1">
    <source>
        <dbReference type="SAM" id="Phobius"/>
    </source>
</evidence>
<keyword evidence="3" id="KW-1185">Reference proteome</keyword>
<feature type="transmembrane region" description="Helical" evidence="1">
    <location>
        <begin position="112"/>
        <end position="132"/>
    </location>
</feature>
<feature type="transmembrane region" description="Helical" evidence="1">
    <location>
        <begin position="40"/>
        <end position="63"/>
    </location>
</feature>